<evidence type="ECO:0000256" key="3">
    <source>
        <dbReference type="ARBA" id="ARBA00022679"/>
    </source>
</evidence>
<dbReference type="GO" id="GO:0016020">
    <property type="term" value="C:membrane"/>
    <property type="evidence" value="ECO:0007669"/>
    <property type="project" value="UniProtKB-SubCell"/>
</dbReference>
<keyword evidence="3" id="KW-0808">Transferase</keyword>
<dbReference type="HOGENOM" id="CLU_021051_1_1_1"/>
<feature type="domain" description="Wax synthase" evidence="9">
    <location>
        <begin position="376"/>
        <end position="454"/>
    </location>
</feature>
<feature type="transmembrane region" description="Helical" evidence="8">
    <location>
        <begin position="365"/>
        <end position="383"/>
    </location>
</feature>
<dbReference type="GO" id="GO:0008374">
    <property type="term" value="F:O-acyltransferase activity"/>
    <property type="evidence" value="ECO:0007669"/>
    <property type="project" value="InterPro"/>
</dbReference>
<feature type="transmembrane region" description="Helical" evidence="8">
    <location>
        <begin position="321"/>
        <end position="345"/>
    </location>
</feature>
<dbReference type="EMBL" id="KN846956">
    <property type="protein sequence ID" value="KIW73879.1"/>
    <property type="molecule type" value="Genomic_DNA"/>
</dbReference>
<evidence type="ECO:0000256" key="5">
    <source>
        <dbReference type="ARBA" id="ARBA00022989"/>
    </source>
</evidence>
<evidence type="ECO:0000256" key="6">
    <source>
        <dbReference type="ARBA" id="ARBA00023136"/>
    </source>
</evidence>
<proteinExistence type="inferred from homology"/>
<sequence length="565" mass="63634">MAHEDLSLYRQTLASRQHRYDASVQSGDYTPFLYPWDTLPALYLFLAVSITPRLPLRLARAFRYTAFILILLHGAYVVYHRRTLWFAGGYGIGLSGAWGAIMSGALLVCNDLGRDFKRLETRVVRSGHGDHQQNGSPAESTASGTGQSVDLGRRKVAGVYTSSDSKQRSSNIHEQPATRQYRMVWQGFPYDGGLVHLIDWTVDLMTSFRGVGWKHRISTVNSIDAPIQPDRAEEEYHGRIQQESKPTSISAWNLQSFQIKAAQDFMVNYLLLDLLKTIVITDTYFLGLAPLESPTSWHWLGCLNETVPIATRLVRLSLSMAGVIVALTFIFSLNPLVFAMVLPKLVDTSTLTKAPLLEPGLYPPMWYPLSTSVMYSGLAGFWGKFWHQMFRFGISEPSRVLVKKLRLNPRGKAARVMQLLIAFSLSGSIHALGSYTTFSLQPSQPLSGPFLFFLLQALGIFLQTSAVNLMDIRLSWTKSTPLAVRQTVNLVFVLTWLYFTGPLLANDFARCGIWLFEPVPISPLRGLGFGPGGKDEGWWTWYQEGSRLMGWWKGEKWWNRALAIY</sequence>
<evidence type="ECO:0000256" key="1">
    <source>
        <dbReference type="ARBA" id="ARBA00004141"/>
    </source>
</evidence>
<evidence type="ECO:0000256" key="4">
    <source>
        <dbReference type="ARBA" id="ARBA00022692"/>
    </source>
</evidence>
<evidence type="ECO:0000256" key="2">
    <source>
        <dbReference type="ARBA" id="ARBA00007282"/>
    </source>
</evidence>
<feature type="transmembrane region" description="Helical" evidence="8">
    <location>
        <begin position="62"/>
        <end position="79"/>
    </location>
</feature>
<dbReference type="Pfam" id="PF13813">
    <property type="entry name" value="MBOAT_2"/>
    <property type="match status" value="1"/>
</dbReference>
<feature type="transmembrane region" description="Helical" evidence="8">
    <location>
        <begin position="482"/>
        <end position="499"/>
    </location>
</feature>
<comment type="subcellular location">
    <subcellularLocation>
        <location evidence="1">Membrane</location>
        <topology evidence="1">Multi-pass membrane protein</topology>
    </subcellularLocation>
</comment>
<keyword evidence="6 8" id="KW-0472">Membrane</keyword>
<dbReference type="Proteomes" id="UP000054266">
    <property type="component" value="Unassembled WGS sequence"/>
</dbReference>
<feature type="compositionally biased region" description="Polar residues" evidence="7">
    <location>
        <begin position="132"/>
        <end position="148"/>
    </location>
</feature>
<evidence type="ECO:0000256" key="7">
    <source>
        <dbReference type="SAM" id="MobiDB-lite"/>
    </source>
</evidence>
<evidence type="ECO:0000313" key="10">
    <source>
        <dbReference type="EMBL" id="KIW73879.1"/>
    </source>
</evidence>
<feature type="transmembrane region" description="Helical" evidence="8">
    <location>
        <begin position="450"/>
        <end position="470"/>
    </location>
</feature>
<keyword evidence="4 8" id="KW-0812">Transmembrane</keyword>
<dbReference type="InterPro" id="IPR044851">
    <property type="entry name" value="Wax_synthase"/>
</dbReference>
<keyword evidence="5 8" id="KW-1133">Transmembrane helix</keyword>
<organism evidence="10 11">
    <name type="scientific">Phialophora macrospora</name>
    <dbReference type="NCBI Taxonomy" id="1851006"/>
    <lineage>
        <taxon>Eukaryota</taxon>
        <taxon>Fungi</taxon>
        <taxon>Dikarya</taxon>
        <taxon>Ascomycota</taxon>
        <taxon>Pezizomycotina</taxon>
        <taxon>Eurotiomycetes</taxon>
        <taxon>Chaetothyriomycetidae</taxon>
        <taxon>Chaetothyriales</taxon>
        <taxon>Herpotrichiellaceae</taxon>
        <taxon>Phialophora</taxon>
    </lineage>
</organism>
<evidence type="ECO:0000256" key="8">
    <source>
        <dbReference type="SAM" id="Phobius"/>
    </source>
</evidence>
<gene>
    <name evidence="10" type="ORF">PV04_01961</name>
</gene>
<protein>
    <recommendedName>
        <fullName evidence="9">Wax synthase domain-containing protein</fullName>
    </recommendedName>
</protein>
<dbReference type="PANTHER" id="PTHR31595:SF67">
    <property type="entry name" value="WAX SYNTHASE DOMAIN-CONTAINING PROTEIN"/>
    <property type="match status" value="1"/>
</dbReference>
<feature type="transmembrane region" description="Helical" evidence="8">
    <location>
        <begin position="85"/>
        <end position="109"/>
    </location>
</feature>
<comment type="similarity">
    <text evidence="2">Belongs to the wax synthase family.</text>
</comment>
<dbReference type="PANTHER" id="PTHR31595">
    <property type="entry name" value="LONG-CHAIN-ALCOHOL O-FATTY-ACYLTRANSFERASE 3-RELATED"/>
    <property type="match status" value="1"/>
</dbReference>
<keyword evidence="11" id="KW-1185">Reference proteome</keyword>
<evidence type="ECO:0000313" key="11">
    <source>
        <dbReference type="Proteomes" id="UP000054266"/>
    </source>
</evidence>
<accession>A0A0D2GNA5</accession>
<reference evidence="10 11" key="1">
    <citation type="submission" date="2015-01" db="EMBL/GenBank/DDBJ databases">
        <title>The Genome Sequence of Capronia semiimmersa CBS27337.</title>
        <authorList>
            <consortium name="The Broad Institute Genomics Platform"/>
            <person name="Cuomo C."/>
            <person name="de Hoog S."/>
            <person name="Gorbushina A."/>
            <person name="Stielow B."/>
            <person name="Teixiera M."/>
            <person name="Abouelleil A."/>
            <person name="Chapman S.B."/>
            <person name="Priest M."/>
            <person name="Young S.K."/>
            <person name="Wortman J."/>
            <person name="Nusbaum C."/>
            <person name="Birren B."/>
        </authorList>
    </citation>
    <scope>NUCLEOTIDE SEQUENCE [LARGE SCALE GENOMIC DNA]</scope>
    <source>
        <strain evidence="10 11">CBS 27337</strain>
    </source>
</reference>
<dbReference type="AlphaFoldDB" id="A0A0D2GNA5"/>
<dbReference type="GO" id="GO:0006629">
    <property type="term" value="P:lipid metabolic process"/>
    <property type="evidence" value="ECO:0007669"/>
    <property type="project" value="InterPro"/>
</dbReference>
<name>A0A0D2GNA5_9EURO</name>
<feature type="transmembrane region" description="Helical" evidence="8">
    <location>
        <begin position="32"/>
        <end position="50"/>
    </location>
</feature>
<feature type="transmembrane region" description="Helical" evidence="8">
    <location>
        <begin position="416"/>
        <end position="438"/>
    </location>
</feature>
<evidence type="ECO:0000259" key="9">
    <source>
        <dbReference type="Pfam" id="PF13813"/>
    </source>
</evidence>
<feature type="region of interest" description="Disordered" evidence="7">
    <location>
        <begin position="126"/>
        <end position="148"/>
    </location>
</feature>
<dbReference type="InterPro" id="IPR032805">
    <property type="entry name" value="Wax_synthase_dom"/>
</dbReference>